<evidence type="ECO:0000256" key="2">
    <source>
        <dbReference type="SAM" id="Phobius"/>
    </source>
</evidence>
<dbReference type="SUPFAM" id="SSF51261">
    <property type="entry name" value="Duplicated hybrid motif"/>
    <property type="match status" value="1"/>
</dbReference>
<proteinExistence type="predicted"/>
<dbReference type="RefSeq" id="WP_184747543.1">
    <property type="nucleotide sequence ID" value="NZ_JACHGJ010000006.1"/>
</dbReference>
<evidence type="ECO:0000313" key="4">
    <source>
        <dbReference type="EMBL" id="MBB6481289.1"/>
    </source>
</evidence>
<keyword evidence="2" id="KW-0472">Membrane</keyword>
<keyword evidence="2" id="KW-1133">Transmembrane helix</keyword>
<keyword evidence="2" id="KW-0812">Transmembrane</keyword>
<evidence type="ECO:0000256" key="1">
    <source>
        <dbReference type="SAM" id="Coils"/>
    </source>
</evidence>
<reference evidence="4 5" key="1">
    <citation type="submission" date="2020-08" db="EMBL/GenBank/DDBJ databases">
        <title>Genomic Encyclopedia of Type Strains, Phase IV (KMG-IV): sequencing the most valuable type-strain genomes for metagenomic binning, comparative biology and taxonomic classification.</title>
        <authorList>
            <person name="Goeker M."/>
        </authorList>
    </citation>
    <scope>NUCLEOTIDE SEQUENCE [LARGE SCALE GENOMIC DNA]</scope>
    <source>
        <strain evidence="4 5">DSM 2461</strain>
    </source>
</reference>
<protein>
    <submittedName>
        <fullName evidence="4">Murein DD-endopeptidase MepM/ murein hydrolase activator NlpD</fullName>
    </submittedName>
</protein>
<dbReference type="Gene3D" id="2.70.70.10">
    <property type="entry name" value="Glucose Permease (Domain IIA)"/>
    <property type="match status" value="1"/>
</dbReference>
<dbReference type="Proteomes" id="UP000587760">
    <property type="component" value="Unassembled WGS sequence"/>
</dbReference>
<dbReference type="InterPro" id="IPR016047">
    <property type="entry name" value="M23ase_b-sheet_dom"/>
</dbReference>
<feature type="coiled-coil region" evidence="1">
    <location>
        <begin position="94"/>
        <end position="121"/>
    </location>
</feature>
<dbReference type="AlphaFoldDB" id="A0A841REM5"/>
<feature type="domain" description="M23ase beta-sheet core" evidence="3">
    <location>
        <begin position="370"/>
        <end position="459"/>
    </location>
</feature>
<keyword evidence="4" id="KW-0378">Hydrolase</keyword>
<evidence type="ECO:0000259" key="3">
    <source>
        <dbReference type="Pfam" id="PF01551"/>
    </source>
</evidence>
<dbReference type="EMBL" id="JACHGJ010000006">
    <property type="protein sequence ID" value="MBB6481289.1"/>
    <property type="molecule type" value="Genomic_DNA"/>
</dbReference>
<dbReference type="PANTHER" id="PTHR21666:SF270">
    <property type="entry name" value="MUREIN HYDROLASE ACTIVATOR ENVC"/>
    <property type="match status" value="1"/>
</dbReference>
<name>A0A841REM5_9SPIO</name>
<dbReference type="InterPro" id="IPR050570">
    <property type="entry name" value="Cell_wall_metabolism_enzyme"/>
</dbReference>
<gene>
    <name evidence="4" type="ORF">HNR50_002969</name>
</gene>
<keyword evidence="1" id="KW-0175">Coiled coil</keyword>
<organism evidence="4 5">
    <name type="scientific">Spirochaeta isovalerica</name>
    <dbReference type="NCBI Taxonomy" id="150"/>
    <lineage>
        <taxon>Bacteria</taxon>
        <taxon>Pseudomonadati</taxon>
        <taxon>Spirochaetota</taxon>
        <taxon>Spirochaetia</taxon>
        <taxon>Spirochaetales</taxon>
        <taxon>Spirochaetaceae</taxon>
        <taxon>Spirochaeta</taxon>
    </lineage>
</organism>
<dbReference type="GO" id="GO:0004222">
    <property type="term" value="F:metalloendopeptidase activity"/>
    <property type="evidence" value="ECO:0007669"/>
    <property type="project" value="TreeGrafter"/>
</dbReference>
<sequence>MAEDHLVDEVIDEISKILDGKVSSSGKSESSLMLDGRSCSYLYALTRVDLNTIILHENIIAGDNSSHTSFNWVFSKSGQWTVSNSEKNGYALDRGSVEKELADALGRLKNLENKKRNVLEIPLGRVEKIPEASLFAARKLNNTVLLIAAAVLVCGFFTALIFNSFGYSRISRIVDGLDYSIDTSTSRNREALTELSGVIQDVQGELSALQASVAQEKEAFYFSRQNTASNIRRMADELPNKYYSRKRAYEFIAVQVESASTYGDLIYQVSRLPQNEDQAETLLATDANNVKTLVSFRLVFDNLVYPVRLDGSQNDGSSFMISSGFMEKRITPIGTGGARPHYAVDIININNIIDITPDNAIVRAPDKPGSIVSVADGIIRDISYDSVYGWNAEVEHVMTDEILDQYPRAVKWSTFYAHMDEPTGWKEGDEIEQNEKIGDIGEAGRSTGPHLHFEIRIYSRYGSESGPLGTYDQINPLIEKGDMLKE</sequence>
<dbReference type="Pfam" id="PF01551">
    <property type="entry name" value="Peptidase_M23"/>
    <property type="match status" value="1"/>
</dbReference>
<keyword evidence="5" id="KW-1185">Reference proteome</keyword>
<comment type="caution">
    <text evidence="4">The sequence shown here is derived from an EMBL/GenBank/DDBJ whole genome shotgun (WGS) entry which is preliminary data.</text>
</comment>
<accession>A0A841REM5</accession>
<feature type="transmembrane region" description="Helical" evidence="2">
    <location>
        <begin position="143"/>
        <end position="162"/>
    </location>
</feature>
<evidence type="ECO:0000313" key="5">
    <source>
        <dbReference type="Proteomes" id="UP000587760"/>
    </source>
</evidence>
<dbReference type="CDD" id="cd12797">
    <property type="entry name" value="M23_peptidase"/>
    <property type="match status" value="1"/>
</dbReference>
<dbReference type="InterPro" id="IPR011055">
    <property type="entry name" value="Dup_hybrid_motif"/>
</dbReference>
<dbReference type="PANTHER" id="PTHR21666">
    <property type="entry name" value="PEPTIDASE-RELATED"/>
    <property type="match status" value="1"/>
</dbReference>